<proteinExistence type="predicted"/>
<dbReference type="KEGG" id="lem:LEN_4676"/>
<reference evidence="1 2" key="1">
    <citation type="journal article" date="2017" name="DNA Res.">
        <title>Complete genome sequence and expression profile of the commercial lytic enzyme producer Lysobacter enzymogenes M497-1.</title>
        <authorList>
            <person name="Takami H."/>
            <person name="Toyoda A."/>
            <person name="Uchiyama I."/>
            <person name="Itoh T."/>
            <person name="Takaki Y."/>
            <person name="Arai W."/>
            <person name="Nishi S."/>
            <person name="Kawai M."/>
            <person name="Shinya K."/>
            <person name="Ikeda H."/>
        </authorList>
    </citation>
    <scope>NUCLEOTIDE SEQUENCE [LARGE SCALE GENOMIC DNA]</scope>
    <source>
        <strain evidence="1 2">M497-1</strain>
    </source>
</reference>
<dbReference type="EMBL" id="AP014940">
    <property type="protein sequence ID" value="BAW00164.1"/>
    <property type="molecule type" value="Genomic_DNA"/>
</dbReference>
<dbReference type="RefSeq" id="WP_096382191.1">
    <property type="nucleotide sequence ID" value="NZ_AP014940.1"/>
</dbReference>
<sequence>MSKTPVQIHRVAGGDIALWIDDGQSIHMKLRGCDLDPIELNEDEAESFAQTLTRLAQQLRSL</sequence>
<dbReference type="GeneID" id="83066448"/>
<evidence type="ECO:0000313" key="1">
    <source>
        <dbReference type="EMBL" id="BAW00164.1"/>
    </source>
</evidence>
<dbReference type="Proteomes" id="UP000218824">
    <property type="component" value="Chromosome"/>
</dbReference>
<evidence type="ECO:0000313" key="2">
    <source>
        <dbReference type="Proteomes" id="UP000218824"/>
    </source>
</evidence>
<dbReference type="AlphaFoldDB" id="A0AAU9AXT2"/>
<protein>
    <submittedName>
        <fullName evidence="1">Uncharacterized protein</fullName>
    </submittedName>
</protein>
<accession>A0AAU9AXT2</accession>
<name>A0AAU9AXT2_LYSEN</name>
<organism evidence="1 2">
    <name type="scientific">Lysobacter enzymogenes</name>
    <dbReference type="NCBI Taxonomy" id="69"/>
    <lineage>
        <taxon>Bacteria</taxon>
        <taxon>Pseudomonadati</taxon>
        <taxon>Pseudomonadota</taxon>
        <taxon>Gammaproteobacteria</taxon>
        <taxon>Lysobacterales</taxon>
        <taxon>Lysobacteraceae</taxon>
        <taxon>Lysobacter</taxon>
    </lineage>
</organism>
<gene>
    <name evidence="1" type="ORF">LEN_4676</name>
</gene>